<dbReference type="RefSeq" id="WP_090092038.1">
    <property type="nucleotide sequence ID" value="NZ_CBCRVU010000001.1"/>
</dbReference>
<dbReference type="NCBIfam" id="TIGR03124">
    <property type="entry name" value="citrate_citX"/>
    <property type="match status" value="1"/>
</dbReference>
<protein>
    <recommendedName>
        <fullName evidence="1">citrate lyase holo-[acyl-carrier protein] synthase</fullName>
        <ecNumber evidence="1">2.7.7.61</ecNumber>
    </recommendedName>
</protein>
<reference evidence="6" key="1">
    <citation type="submission" date="2016-10" db="EMBL/GenBank/DDBJ databases">
        <authorList>
            <person name="Varghese N."/>
            <person name="Submissions S."/>
        </authorList>
    </citation>
    <scope>NUCLEOTIDE SEQUENCE [LARGE SCALE GENOMIC DNA]</scope>
    <source>
        <strain evidence="6">R-53102</strain>
    </source>
</reference>
<organism evidence="5 6">
    <name type="scientific">Lactobacillus bombicola</name>
    <dbReference type="NCBI Taxonomy" id="1505723"/>
    <lineage>
        <taxon>Bacteria</taxon>
        <taxon>Bacillati</taxon>
        <taxon>Bacillota</taxon>
        <taxon>Bacilli</taxon>
        <taxon>Lactobacillales</taxon>
        <taxon>Lactobacillaceae</taxon>
        <taxon>Lactobacillus</taxon>
    </lineage>
</organism>
<dbReference type="Proteomes" id="UP000199599">
    <property type="component" value="Unassembled WGS sequence"/>
</dbReference>
<accession>A0A1I1REN9</accession>
<evidence type="ECO:0000256" key="4">
    <source>
        <dbReference type="ARBA" id="ARBA00048574"/>
    </source>
</evidence>
<dbReference type="AlphaFoldDB" id="A0A1I1REN9"/>
<evidence type="ECO:0000256" key="2">
    <source>
        <dbReference type="ARBA" id="ARBA00022679"/>
    </source>
</evidence>
<keyword evidence="2" id="KW-0808">Transferase</keyword>
<keyword evidence="3" id="KW-0548">Nucleotidyltransferase</keyword>
<proteinExistence type="predicted"/>
<dbReference type="Pfam" id="PF03802">
    <property type="entry name" value="CitX"/>
    <property type="match status" value="1"/>
</dbReference>
<evidence type="ECO:0000256" key="1">
    <source>
        <dbReference type="ARBA" id="ARBA00012524"/>
    </source>
</evidence>
<gene>
    <name evidence="5" type="ORF">SAMN04487792_0195</name>
</gene>
<dbReference type="GO" id="GO:0051191">
    <property type="term" value="P:prosthetic group biosynthetic process"/>
    <property type="evidence" value="ECO:0007669"/>
    <property type="project" value="InterPro"/>
</dbReference>
<comment type="catalytic activity">
    <reaction evidence="4">
        <text>apo-[citrate lyase ACP] + 2'-(5''-triphospho-alpha-D-ribosyl)-3'-dephospho-CoA = holo-[citrate lyase ACP] + diphosphate</text>
        <dbReference type="Rhea" id="RHEA:16333"/>
        <dbReference type="Rhea" id="RHEA-COMP:10157"/>
        <dbReference type="Rhea" id="RHEA-COMP:10158"/>
        <dbReference type="ChEBI" id="CHEBI:29999"/>
        <dbReference type="ChEBI" id="CHEBI:33019"/>
        <dbReference type="ChEBI" id="CHEBI:61378"/>
        <dbReference type="ChEBI" id="CHEBI:82683"/>
        <dbReference type="EC" id="2.7.7.61"/>
    </reaction>
</comment>
<name>A0A1I1REN9_9LACO</name>
<dbReference type="STRING" id="1505723.SAMN04487792_0195"/>
<dbReference type="EC" id="2.7.7.61" evidence="1"/>
<sequence length="180" mass="20792">MNQSIFIEGEKLSIDQVLKNKDQRAYLQQEIFQKYPHDTLLDIKLNIPGPIKNNSYLENIFYAGISELEQSLTKNKLPFVLLQSHNQPAGCENFYLLTADKIEVKKVAIEFEDSAPLNRLFDADVLVKNKKQALSRSEIGYSGRKCFLCKRPAKDCARSRRHSVQELQNYISNLYKKTFS</sequence>
<dbReference type="GO" id="GO:0050519">
    <property type="term" value="F:holo-citrate lyase synthase activity"/>
    <property type="evidence" value="ECO:0007669"/>
    <property type="project" value="UniProtKB-EC"/>
</dbReference>
<dbReference type="InterPro" id="IPR005551">
    <property type="entry name" value="CitX"/>
</dbReference>
<dbReference type="EMBL" id="FOMN01000001">
    <property type="protein sequence ID" value="SFD30033.1"/>
    <property type="molecule type" value="Genomic_DNA"/>
</dbReference>
<evidence type="ECO:0000313" key="5">
    <source>
        <dbReference type="EMBL" id="SFD30033.1"/>
    </source>
</evidence>
<evidence type="ECO:0000313" key="6">
    <source>
        <dbReference type="Proteomes" id="UP000199599"/>
    </source>
</evidence>
<evidence type="ECO:0000256" key="3">
    <source>
        <dbReference type="ARBA" id="ARBA00022695"/>
    </source>
</evidence>